<dbReference type="STRING" id="706570.PT85_13560"/>
<dbReference type="Pfam" id="PF02826">
    <property type="entry name" value="2-Hacid_dh_C"/>
    <property type="match status" value="1"/>
</dbReference>
<dbReference type="PANTHER" id="PTHR10996">
    <property type="entry name" value="2-HYDROXYACID DEHYDROGENASE-RELATED"/>
    <property type="match status" value="1"/>
</dbReference>
<dbReference type="GO" id="GO:0030267">
    <property type="term" value="F:glyoxylate reductase (NADPH) activity"/>
    <property type="evidence" value="ECO:0007669"/>
    <property type="project" value="TreeGrafter"/>
</dbReference>
<gene>
    <name evidence="7" type="ORF">PT85_13560</name>
</gene>
<dbReference type="InterPro" id="IPR050223">
    <property type="entry name" value="D-isomer_2-hydroxyacid_DH"/>
</dbReference>
<keyword evidence="8" id="KW-1185">Reference proteome</keyword>
<dbReference type="RefSeq" id="WP_039606927.1">
    <property type="nucleotide sequence ID" value="NZ_FMUP01000003.1"/>
</dbReference>
<sequence length="310" mass="32847">MKPTLLLLSPLPASLNDRLAAHFDCHEQSQLDEQSAIALAPVVRGIIATGESILTREEIARWPALEIIAVLGVGYDGIDLGAAHDYNVRVTHTPGLSTEDIADFAMALLLCATRQLLSADRFVRQGGWTSSRYPTTRRVSGGRMGIVGLGRIGSALAVRAEAFGMSIAYTGRTQKTGVPYRWYSDVQGLAADVDFLVICATGGPATQAMVNGAVLDALGPTGVLVNIARGTIVDEEALVRALREGKILAAGLDVFRDEPRVPAALLELPNVVLSPHMASTTEATVRAMADLVFDNLAAHFSGQPVLTPVV</sequence>
<feature type="domain" description="D-isomer specific 2-hydroxyacid dehydrogenase catalytic" evidence="5">
    <location>
        <begin position="7"/>
        <end position="309"/>
    </location>
</feature>
<evidence type="ECO:0000256" key="3">
    <source>
        <dbReference type="ARBA" id="ARBA00023027"/>
    </source>
</evidence>
<dbReference type="SUPFAM" id="SSF51735">
    <property type="entry name" value="NAD(P)-binding Rossmann-fold domains"/>
    <property type="match status" value="1"/>
</dbReference>
<dbReference type="GO" id="GO:0051287">
    <property type="term" value="F:NAD binding"/>
    <property type="evidence" value="ECO:0007669"/>
    <property type="project" value="InterPro"/>
</dbReference>
<dbReference type="CDD" id="cd12156">
    <property type="entry name" value="HPPR"/>
    <property type="match status" value="1"/>
</dbReference>
<evidence type="ECO:0000259" key="6">
    <source>
        <dbReference type="Pfam" id="PF02826"/>
    </source>
</evidence>
<dbReference type="GO" id="GO:0016618">
    <property type="term" value="F:hydroxypyruvate reductase [NAD(P)H] activity"/>
    <property type="evidence" value="ECO:0007669"/>
    <property type="project" value="TreeGrafter"/>
</dbReference>
<evidence type="ECO:0000313" key="8">
    <source>
        <dbReference type="Proteomes" id="UP000030980"/>
    </source>
</evidence>
<accession>A0A0B3BT73</accession>
<evidence type="ECO:0000313" key="7">
    <source>
        <dbReference type="EMBL" id="KHO64251.1"/>
    </source>
</evidence>
<dbReference type="InterPro" id="IPR006139">
    <property type="entry name" value="D-isomer_2_OHA_DH_cat_dom"/>
</dbReference>
<dbReference type="FunFam" id="3.40.50.720:FF:000213">
    <property type="entry name" value="Putative 2-hydroxyacid dehydrogenase"/>
    <property type="match status" value="1"/>
</dbReference>
<keyword evidence="1" id="KW-0521">NADP</keyword>
<evidence type="ECO:0000259" key="5">
    <source>
        <dbReference type="Pfam" id="PF00389"/>
    </source>
</evidence>
<dbReference type="OrthoDB" id="9805416at2"/>
<comment type="caution">
    <text evidence="7">The sequence shown here is derived from an EMBL/GenBank/DDBJ whole genome shotgun (WGS) entry which is preliminary data.</text>
</comment>
<protein>
    <submittedName>
        <fullName evidence="7">Hydroxyacid dehydrogenase</fullName>
    </submittedName>
</protein>
<keyword evidence="3" id="KW-0520">NAD</keyword>
<feature type="domain" description="D-isomer specific 2-hydroxyacid dehydrogenase NAD-binding" evidence="6">
    <location>
        <begin position="106"/>
        <end position="278"/>
    </location>
</feature>
<proteinExistence type="inferred from homology"/>
<name>A0A0B3BT73_9PSED</name>
<dbReference type="SUPFAM" id="SSF52283">
    <property type="entry name" value="Formate/glycerate dehydrogenase catalytic domain-like"/>
    <property type="match status" value="1"/>
</dbReference>
<dbReference type="Proteomes" id="UP000030980">
    <property type="component" value="Unassembled WGS sequence"/>
</dbReference>
<evidence type="ECO:0000256" key="4">
    <source>
        <dbReference type="RuleBase" id="RU003719"/>
    </source>
</evidence>
<dbReference type="PANTHER" id="PTHR10996:SF178">
    <property type="entry name" value="2-HYDROXYACID DEHYDROGENASE YGL185C-RELATED"/>
    <property type="match status" value="1"/>
</dbReference>
<reference evidence="7 8" key="1">
    <citation type="submission" date="2014-11" db="EMBL/GenBank/DDBJ databases">
        <title>Genome sequence of Pseudomonas tuomuerensis JCM 14085.</title>
        <authorList>
            <person name="Shin S.-K."/>
            <person name="Yi H."/>
        </authorList>
    </citation>
    <scope>NUCLEOTIDE SEQUENCE [LARGE SCALE GENOMIC DNA]</scope>
    <source>
        <strain evidence="7 8">JCM 14085</strain>
    </source>
</reference>
<dbReference type="Gene3D" id="3.40.50.720">
    <property type="entry name" value="NAD(P)-binding Rossmann-like Domain"/>
    <property type="match status" value="2"/>
</dbReference>
<dbReference type="EMBL" id="JTAK01000005">
    <property type="protein sequence ID" value="KHO64251.1"/>
    <property type="molecule type" value="Genomic_DNA"/>
</dbReference>
<dbReference type="InterPro" id="IPR036291">
    <property type="entry name" value="NAD(P)-bd_dom_sf"/>
</dbReference>
<dbReference type="InterPro" id="IPR006140">
    <property type="entry name" value="D-isomer_DH_NAD-bd"/>
</dbReference>
<evidence type="ECO:0000256" key="2">
    <source>
        <dbReference type="ARBA" id="ARBA00023002"/>
    </source>
</evidence>
<comment type="similarity">
    <text evidence="4">Belongs to the D-isomer specific 2-hydroxyacid dehydrogenase family.</text>
</comment>
<organism evidence="7 8">
    <name type="scientific">Pseudomonas flexibilis</name>
    <dbReference type="NCBI Taxonomy" id="706570"/>
    <lineage>
        <taxon>Bacteria</taxon>
        <taxon>Pseudomonadati</taxon>
        <taxon>Pseudomonadota</taxon>
        <taxon>Gammaproteobacteria</taxon>
        <taxon>Pseudomonadales</taxon>
        <taxon>Pseudomonadaceae</taxon>
        <taxon>Pseudomonas</taxon>
    </lineage>
</organism>
<evidence type="ECO:0000256" key="1">
    <source>
        <dbReference type="ARBA" id="ARBA00022857"/>
    </source>
</evidence>
<dbReference type="AlphaFoldDB" id="A0A0B3BT73"/>
<keyword evidence="2 4" id="KW-0560">Oxidoreductase</keyword>
<dbReference type="GO" id="GO:0005829">
    <property type="term" value="C:cytosol"/>
    <property type="evidence" value="ECO:0007669"/>
    <property type="project" value="TreeGrafter"/>
</dbReference>
<dbReference type="Pfam" id="PF00389">
    <property type="entry name" value="2-Hacid_dh"/>
    <property type="match status" value="1"/>
</dbReference>